<dbReference type="AlphaFoldDB" id="A0A1E5VWU0"/>
<sequence length="1115" mass="126198">MSSGGASGASAAGQAGRPAPARPPQPPVRRLQYAGVTRLPSGGWAARVLVDPERRAFRDVGPFPDEHAAALAHDRVALAYLGDSARANFRPAFHPIEQRFLRLCRTRAGEIDVCALVADGSYEARYATFLRAVLGLERWGEYLGVVLDFFVDRAVEIGEEALQEGGEKLEARFVEMHRNKAMDPGWRDRYLVKIRDKVGGHHRMDSAGHKRQKLGNEHTSSPGTQAQSNILLHNRRLRLQFLEQFSELKTGNATKDLKAIRHELIGIIERLQQAPIQQLYASSVPKSSDAPPYDFGQIGSNYSSDNVIDLDADKDNVEYHTQANVRNTGADSTISAVNSDDQDRVKSFGDENSSSDKNANYIQKHLLLENPVGHQEIIRLDNYNSSIEPQVLFKQAKDGMDTDNVSAETKKIILFDSHSTSEWQRLIKQGRGNRNTNTEGNDSNHHGKDNPVNEHDDLWMGMSVALACPEQINRVNQNIVPFESNCKETEDACKHDNLLKDDLGIVCRICGLIQKRIENIIEHSWKKREQSYRRYPAKHKNYSDPDVTENPLGTNLNVVPDALSIHPQHSQQMKPHQVEGFNFLIKNLADENNPGGCILAHAPGSGKTFLLISFVHSFLARYPAGRPLIMLPKGILGTWKSEFLRWQVDNIPLYDFYSSKAKSRSEQCKILKLWEENRSILLLGYQQFAHIISDDSSDRETAMCREKLLRVPSLVILDEGHTSRNDQTDLLSALETIQTPRKVVLSGTLFQNHVSEVFNILNLVRPKFLKTQRSRAIMKRILTKVDMLGKSVRSKTISEKVFYELIEENLQKDSKTMRVMIIRNLRELTENILHYYQGEILKELPGLVDFTVLLNMSTKQNNIVKGLVGLKRFEAHAKCNAVSLHPCLKDVKNVDKKNRNINKRKMNSIVHGIDINMGVKTKFVYNLLSLSEATGEKVLVFSQYVRSLNFLETLFTKMKGWKPGVNTFLMDGGSTQEQREQAIERFNNSPEAKVFFGSIKACGEGISLVGASRIVILDIHENPAVMRQAIGRAFRPGQSKMVYCYRLVAAGSSEEEDHHTAFKKERVSKLWFEWDELRNNEDFELTKVDVSDCTDRFLESSALQEDIKSLFKRYR</sequence>
<evidence type="ECO:0000256" key="7">
    <source>
        <dbReference type="ARBA" id="ARBA00023125"/>
    </source>
</evidence>
<accession>A0A1E5VWU0</accession>
<dbReference type="EMBL" id="LWDX02027298">
    <property type="protein sequence ID" value="OEL29584.1"/>
    <property type="molecule type" value="Genomic_DNA"/>
</dbReference>
<dbReference type="GO" id="GO:0003700">
    <property type="term" value="F:DNA-binding transcription factor activity"/>
    <property type="evidence" value="ECO:0007669"/>
    <property type="project" value="InterPro"/>
</dbReference>
<evidence type="ECO:0000256" key="6">
    <source>
        <dbReference type="ARBA" id="ARBA00023015"/>
    </source>
</evidence>
<feature type="domain" description="Helicase C-terminal" evidence="13">
    <location>
        <begin position="926"/>
        <end position="1091"/>
    </location>
</feature>
<dbReference type="InterPro" id="IPR001471">
    <property type="entry name" value="AP2/ERF_dom"/>
</dbReference>
<dbReference type="SUPFAM" id="SSF54171">
    <property type="entry name" value="DNA-binding domain"/>
    <property type="match status" value="1"/>
</dbReference>
<feature type="region of interest" description="Disordered" evidence="10">
    <location>
        <begin position="1"/>
        <end position="28"/>
    </location>
</feature>
<dbReference type="Gene3D" id="3.40.50.300">
    <property type="entry name" value="P-loop containing nucleotide triphosphate hydrolases"/>
    <property type="match status" value="1"/>
</dbReference>
<keyword evidence="6" id="KW-0805">Transcription regulation</keyword>
<evidence type="ECO:0000313" key="15">
    <source>
        <dbReference type="Proteomes" id="UP000095767"/>
    </source>
</evidence>
<feature type="compositionally biased region" description="Low complexity" evidence="10">
    <location>
        <begin position="1"/>
        <end position="19"/>
    </location>
</feature>
<dbReference type="CDD" id="cd00018">
    <property type="entry name" value="AP2"/>
    <property type="match status" value="1"/>
</dbReference>
<keyword evidence="7" id="KW-0238">DNA-binding</keyword>
<evidence type="ECO:0000259" key="12">
    <source>
        <dbReference type="PROSITE" id="PS51192"/>
    </source>
</evidence>
<keyword evidence="15" id="KW-1185">Reference proteome</keyword>
<dbReference type="GO" id="GO:0016787">
    <property type="term" value="F:hydrolase activity"/>
    <property type="evidence" value="ECO:0007669"/>
    <property type="project" value="UniProtKB-KW"/>
</dbReference>
<feature type="domain" description="Helicase ATP-binding" evidence="12">
    <location>
        <begin position="588"/>
        <end position="767"/>
    </location>
</feature>
<evidence type="ECO:0000256" key="4">
    <source>
        <dbReference type="ARBA" id="ARBA00022806"/>
    </source>
</evidence>
<dbReference type="GO" id="GO:0005524">
    <property type="term" value="F:ATP binding"/>
    <property type="evidence" value="ECO:0007669"/>
    <property type="project" value="UniProtKB-KW"/>
</dbReference>
<keyword evidence="2" id="KW-0547">Nucleotide-binding</keyword>
<dbReference type="Gene3D" id="3.30.730.10">
    <property type="entry name" value="AP2/ERF domain"/>
    <property type="match status" value="1"/>
</dbReference>
<dbReference type="GO" id="GO:0003677">
    <property type="term" value="F:DNA binding"/>
    <property type="evidence" value="ECO:0007669"/>
    <property type="project" value="UniProtKB-KW"/>
</dbReference>
<dbReference type="SUPFAM" id="SSF52540">
    <property type="entry name" value="P-loop containing nucleoside triphosphate hydrolases"/>
    <property type="match status" value="2"/>
</dbReference>
<proteinExistence type="predicted"/>
<name>A0A1E5VWU0_9POAL</name>
<evidence type="ECO:0000259" key="11">
    <source>
        <dbReference type="PROSITE" id="PS51032"/>
    </source>
</evidence>
<dbReference type="PROSITE" id="PS51194">
    <property type="entry name" value="HELICASE_CTER"/>
    <property type="match status" value="1"/>
</dbReference>
<dbReference type="GO" id="GO:0005634">
    <property type="term" value="C:nucleus"/>
    <property type="evidence" value="ECO:0007669"/>
    <property type="project" value="UniProtKB-SubCell"/>
</dbReference>
<dbReference type="GO" id="GO:0004386">
    <property type="term" value="F:helicase activity"/>
    <property type="evidence" value="ECO:0007669"/>
    <property type="project" value="UniProtKB-KW"/>
</dbReference>
<dbReference type="PROSITE" id="PS51032">
    <property type="entry name" value="AP2_ERF"/>
    <property type="match status" value="1"/>
</dbReference>
<gene>
    <name evidence="14" type="ORF">BAE44_0009394</name>
</gene>
<dbReference type="SMART" id="SM00487">
    <property type="entry name" value="DEXDc"/>
    <property type="match status" value="1"/>
</dbReference>
<evidence type="ECO:0000313" key="14">
    <source>
        <dbReference type="EMBL" id="OEL29584.1"/>
    </source>
</evidence>
<evidence type="ECO:0000256" key="9">
    <source>
        <dbReference type="ARBA" id="ARBA00023242"/>
    </source>
</evidence>
<evidence type="ECO:0000256" key="8">
    <source>
        <dbReference type="ARBA" id="ARBA00023163"/>
    </source>
</evidence>
<dbReference type="InterPro" id="IPR027417">
    <property type="entry name" value="P-loop_NTPase"/>
</dbReference>
<comment type="subcellular location">
    <subcellularLocation>
        <location evidence="1">Nucleus</location>
    </subcellularLocation>
</comment>
<dbReference type="InterPro" id="IPR044567">
    <property type="entry name" value="CLSY/DRD1"/>
</dbReference>
<dbReference type="Pfam" id="PF00271">
    <property type="entry name" value="Helicase_C"/>
    <property type="match status" value="1"/>
</dbReference>
<dbReference type="Pfam" id="PF00176">
    <property type="entry name" value="SNF2-rel_dom"/>
    <property type="match status" value="1"/>
</dbReference>
<dbReference type="InterPro" id="IPR014001">
    <property type="entry name" value="Helicase_ATP-bd"/>
</dbReference>
<evidence type="ECO:0000259" key="13">
    <source>
        <dbReference type="PROSITE" id="PS51194"/>
    </source>
</evidence>
<keyword evidence="8" id="KW-0804">Transcription</keyword>
<dbReference type="SMART" id="SM00490">
    <property type="entry name" value="HELICc"/>
    <property type="match status" value="1"/>
</dbReference>
<keyword evidence="3" id="KW-0378">Hydrolase</keyword>
<evidence type="ECO:0000256" key="2">
    <source>
        <dbReference type="ARBA" id="ARBA00022741"/>
    </source>
</evidence>
<dbReference type="OrthoDB" id="9900844at2759"/>
<comment type="caution">
    <text evidence="14">The sequence shown here is derived from an EMBL/GenBank/DDBJ whole genome shotgun (WGS) entry which is preliminary data.</text>
</comment>
<reference evidence="14 15" key="1">
    <citation type="submission" date="2016-09" db="EMBL/GenBank/DDBJ databases">
        <title>The draft genome of Dichanthelium oligosanthes: A C3 panicoid grass species.</title>
        <authorList>
            <person name="Studer A.J."/>
            <person name="Schnable J.C."/>
            <person name="Brutnell T.P."/>
        </authorList>
    </citation>
    <scope>NUCLEOTIDE SEQUENCE [LARGE SCALE GENOMIC DNA]</scope>
    <source>
        <strain evidence="15">cv. Kellogg 1175</strain>
        <tissue evidence="14">Leaf</tissue>
    </source>
</reference>
<dbReference type="CDD" id="cd18793">
    <property type="entry name" value="SF2_C_SNF"/>
    <property type="match status" value="1"/>
</dbReference>
<keyword evidence="5" id="KW-0067">ATP-binding</keyword>
<feature type="compositionally biased region" description="Polar residues" evidence="10">
    <location>
        <begin position="217"/>
        <end position="228"/>
    </location>
</feature>
<dbReference type="Gene3D" id="3.40.50.10810">
    <property type="entry name" value="Tandem AAA-ATPase domain"/>
    <property type="match status" value="1"/>
</dbReference>
<dbReference type="PANTHER" id="PTHR45821">
    <property type="entry name" value="SNF2 DOMAIN-CONTAINING PROTEIN CLASSY 2-RELATED"/>
    <property type="match status" value="1"/>
</dbReference>
<dbReference type="SMART" id="SM00380">
    <property type="entry name" value="AP2"/>
    <property type="match status" value="1"/>
</dbReference>
<feature type="compositionally biased region" description="Basic and acidic residues" evidence="10">
    <location>
        <begin position="442"/>
        <end position="455"/>
    </location>
</feature>
<keyword evidence="9" id="KW-0539">Nucleus</keyword>
<organism evidence="14 15">
    <name type="scientific">Dichanthelium oligosanthes</name>
    <dbReference type="NCBI Taxonomy" id="888268"/>
    <lineage>
        <taxon>Eukaryota</taxon>
        <taxon>Viridiplantae</taxon>
        <taxon>Streptophyta</taxon>
        <taxon>Embryophyta</taxon>
        <taxon>Tracheophyta</taxon>
        <taxon>Spermatophyta</taxon>
        <taxon>Magnoliopsida</taxon>
        <taxon>Liliopsida</taxon>
        <taxon>Poales</taxon>
        <taxon>Poaceae</taxon>
        <taxon>PACMAD clade</taxon>
        <taxon>Panicoideae</taxon>
        <taxon>Panicodae</taxon>
        <taxon>Paniceae</taxon>
        <taxon>Dichantheliinae</taxon>
        <taxon>Dichanthelium</taxon>
    </lineage>
</organism>
<dbReference type="GO" id="GO:0080188">
    <property type="term" value="P:gene silencing by siRNA-directed DNA methylation"/>
    <property type="evidence" value="ECO:0007669"/>
    <property type="project" value="InterPro"/>
</dbReference>
<evidence type="ECO:0000256" key="10">
    <source>
        <dbReference type="SAM" id="MobiDB-lite"/>
    </source>
</evidence>
<feature type="region of interest" description="Disordered" evidence="10">
    <location>
        <begin position="200"/>
        <end position="228"/>
    </location>
</feature>
<dbReference type="InterPro" id="IPR001650">
    <property type="entry name" value="Helicase_C-like"/>
</dbReference>
<feature type="region of interest" description="Disordered" evidence="10">
    <location>
        <begin position="428"/>
        <end position="455"/>
    </location>
</feature>
<dbReference type="InterPro" id="IPR049730">
    <property type="entry name" value="SNF2/RAD54-like_C"/>
</dbReference>
<dbReference type="InterPro" id="IPR000330">
    <property type="entry name" value="SNF2_N"/>
</dbReference>
<dbReference type="InterPro" id="IPR038718">
    <property type="entry name" value="SNF2-like_sf"/>
</dbReference>
<feature type="compositionally biased region" description="Low complexity" evidence="10">
    <location>
        <begin position="430"/>
        <end position="441"/>
    </location>
</feature>
<dbReference type="PANTHER" id="PTHR45821:SF12">
    <property type="entry name" value="OS03G0165266 PROTEIN"/>
    <property type="match status" value="1"/>
</dbReference>
<dbReference type="InterPro" id="IPR016177">
    <property type="entry name" value="DNA-bd_dom_sf"/>
</dbReference>
<dbReference type="Proteomes" id="UP000095767">
    <property type="component" value="Unassembled WGS sequence"/>
</dbReference>
<dbReference type="PROSITE" id="PS51192">
    <property type="entry name" value="HELICASE_ATP_BIND_1"/>
    <property type="match status" value="1"/>
</dbReference>
<evidence type="ECO:0000256" key="5">
    <source>
        <dbReference type="ARBA" id="ARBA00022840"/>
    </source>
</evidence>
<evidence type="ECO:0000256" key="3">
    <source>
        <dbReference type="ARBA" id="ARBA00022801"/>
    </source>
</evidence>
<dbReference type="STRING" id="888268.A0A1E5VWU0"/>
<feature type="domain" description="AP2/ERF" evidence="11">
    <location>
        <begin position="32"/>
        <end position="90"/>
    </location>
</feature>
<dbReference type="InterPro" id="IPR036955">
    <property type="entry name" value="AP2/ERF_dom_sf"/>
</dbReference>
<evidence type="ECO:0000256" key="1">
    <source>
        <dbReference type="ARBA" id="ARBA00004123"/>
    </source>
</evidence>
<keyword evidence="4" id="KW-0347">Helicase</keyword>
<protein>
    <submittedName>
        <fullName evidence="14">Protein CHROMATIN REMODELING 35</fullName>
    </submittedName>
</protein>